<dbReference type="PROSITE" id="PS50937">
    <property type="entry name" value="HTH_MERR_2"/>
    <property type="match status" value="1"/>
</dbReference>
<dbReference type="SUPFAM" id="SSF46955">
    <property type="entry name" value="Putative DNA-binding domain"/>
    <property type="match status" value="1"/>
</dbReference>
<dbReference type="AlphaFoldDB" id="A0A3N1XKK4"/>
<feature type="domain" description="HTH merR-type" evidence="2">
    <location>
        <begin position="5"/>
        <end position="74"/>
    </location>
</feature>
<dbReference type="Proteomes" id="UP000273083">
    <property type="component" value="Unassembled WGS sequence"/>
</dbReference>
<dbReference type="InterPro" id="IPR047057">
    <property type="entry name" value="MerR_fam"/>
</dbReference>
<proteinExistence type="predicted"/>
<dbReference type="Pfam" id="PF13411">
    <property type="entry name" value="MerR_1"/>
    <property type="match status" value="1"/>
</dbReference>
<dbReference type="PANTHER" id="PTHR30204">
    <property type="entry name" value="REDOX-CYCLING DRUG-SENSING TRANSCRIPTIONAL ACTIVATOR SOXR"/>
    <property type="match status" value="1"/>
</dbReference>
<dbReference type="InterPro" id="IPR009061">
    <property type="entry name" value="DNA-bd_dom_put_sf"/>
</dbReference>
<dbReference type="EMBL" id="RJVG01000007">
    <property type="protein sequence ID" value="ROR27244.1"/>
    <property type="molecule type" value="Genomic_DNA"/>
</dbReference>
<keyword evidence="1 3" id="KW-0238">DNA-binding</keyword>
<evidence type="ECO:0000259" key="2">
    <source>
        <dbReference type="PROSITE" id="PS50937"/>
    </source>
</evidence>
<evidence type="ECO:0000256" key="1">
    <source>
        <dbReference type="ARBA" id="ARBA00023125"/>
    </source>
</evidence>
<sequence length="263" mass="30425">MKEERYFVGEIAKTTGLTVRTLQHYDNIGLLPVSGRTESGKRYYTKEDLISLEQIIFYKMLDFSLDEIKKKLIDGPTEIELKEILEQQEYLLLRKIEQLNTSFATIDASIKVIEAGRQPPFHVLLKFIKTLPGDDIFEWAPSKVSKEQQEVMSGQMKDLYDVQKFYHKWKSLLIEATALLHSDISPSSREGQELAGQWWDMLIYISGGDVTKLEQIDQSGAMNEEMLVGEKKMLEEANDFIQRAFDIYSKNNNIQLKEIKTND</sequence>
<dbReference type="GO" id="GO:0003700">
    <property type="term" value="F:DNA-binding transcription factor activity"/>
    <property type="evidence" value="ECO:0007669"/>
    <property type="project" value="InterPro"/>
</dbReference>
<evidence type="ECO:0000313" key="4">
    <source>
        <dbReference type="Proteomes" id="UP000273083"/>
    </source>
</evidence>
<keyword evidence="4" id="KW-1185">Reference proteome</keyword>
<reference evidence="3 4" key="1">
    <citation type="submission" date="2018-11" db="EMBL/GenBank/DDBJ databases">
        <title>Genomic Encyclopedia of Type Strains, Phase IV (KMG-IV): sequencing the most valuable type-strain genomes for metagenomic binning, comparative biology and taxonomic classification.</title>
        <authorList>
            <person name="Goeker M."/>
        </authorList>
    </citation>
    <scope>NUCLEOTIDE SEQUENCE [LARGE SCALE GENOMIC DNA]</scope>
    <source>
        <strain evidence="3 4">DSM 26537</strain>
    </source>
</reference>
<comment type="caution">
    <text evidence="3">The sequence shown here is derived from an EMBL/GenBank/DDBJ whole genome shotgun (WGS) entry which is preliminary data.</text>
</comment>
<dbReference type="InterPro" id="IPR000551">
    <property type="entry name" value="MerR-type_HTH_dom"/>
</dbReference>
<organism evidence="3 4">
    <name type="scientific">Mobilisporobacter senegalensis</name>
    <dbReference type="NCBI Taxonomy" id="1329262"/>
    <lineage>
        <taxon>Bacteria</taxon>
        <taxon>Bacillati</taxon>
        <taxon>Bacillota</taxon>
        <taxon>Clostridia</taxon>
        <taxon>Lachnospirales</taxon>
        <taxon>Lachnospiraceae</taxon>
        <taxon>Mobilisporobacter</taxon>
    </lineage>
</organism>
<dbReference type="RefSeq" id="WP_123609935.1">
    <property type="nucleotide sequence ID" value="NZ_RJVG01000007.1"/>
</dbReference>
<protein>
    <submittedName>
        <fullName evidence="3">DNA-binding transcriptional MerR regulator</fullName>
    </submittedName>
</protein>
<dbReference type="OrthoDB" id="9777497at2"/>
<dbReference type="Gene3D" id="1.10.1660.10">
    <property type="match status" value="1"/>
</dbReference>
<accession>A0A3N1XKK4</accession>
<dbReference type="CDD" id="cd01106">
    <property type="entry name" value="HTH_TipAL-Mta"/>
    <property type="match status" value="1"/>
</dbReference>
<dbReference type="GO" id="GO:0003677">
    <property type="term" value="F:DNA binding"/>
    <property type="evidence" value="ECO:0007669"/>
    <property type="project" value="UniProtKB-KW"/>
</dbReference>
<gene>
    <name evidence="3" type="ORF">EDD66_107158</name>
</gene>
<dbReference type="SMART" id="SM00422">
    <property type="entry name" value="HTH_MERR"/>
    <property type="match status" value="1"/>
</dbReference>
<dbReference type="PANTHER" id="PTHR30204:SF90">
    <property type="entry name" value="HTH-TYPE TRANSCRIPTIONAL ACTIVATOR MTA"/>
    <property type="match status" value="1"/>
</dbReference>
<name>A0A3N1XKK4_9FIRM</name>
<evidence type="ECO:0000313" key="3">
    <source>
        <dbReference type="EMBL" id="ROR27244.1"/>
    </source>
</evidence>